<dbReference type="InterPro" id="IPR037516">
    <property type="entry name" value="Tripartite_DENN"/>
</dbReference>
<dbReference type="PANTHER" id="PTHR13196">
    <property type="entry name" value="DENN DOMAIN-CONTAINING"/>
    <property type="match status" value="1"/>
</dbReference>
<dbReference type="AlphaFoldDB" id="A0A1J4JEI7"/>
<reference evidence="2" key="1">
    <citation type="submission" date="2016-10" db="EMBL/GenBank/DDBJ databases">
        <authorList>
            <person name="Benchimol M."/>
            <person name="Almeida L.G."/>
            <person name="Vasconcelos A.T."/>
            <person name="Perreira-Neves A."/>
            <person name="Rosa I.A."/>
            <person name="Tasca T."/>
            <person name="Bogo M.R."/>
            <person name="de Souza W."/>
        </authorList>
    </citation>
    <scope>NUCLEOTIDE SEQUENCE [LARGE SCALE GENOMIC DNA]</scope>
    <source>
        <strain evidence="2">K</strain>
    </source>
</reference>
<comment type="caution">
    <text evidence="2">The sequence shown here is derived from an EMBL/GenBank/DDBJ whole genome shotgun (WGS) entry which is preliminary data.</text>
</comment>
<proteinExistence type="predicted"/>
<dbReference type="PANTHER" id="PTHR13196:SF14">
    <property type="entry name" value="UDENN DOMAIN-CONTAINING PROTEIN"/>
    <property type="match status" value="1"/>
</dbReference>
<dbReference type="GO" id="GO:0032456">
    <property type="term" value="P:endocytic recycling"/>
    <property type="evidence" value="ECO:0007669"/>
    <property type="project" value="TreeGrafter"/>
</dbReference>
<evidence type="ECO:0000313" key="2">
    <source>
        <dbReference type="EMBL" id="OHS97606.1"/>
    </source>
</evidence>
<dbReference type="GO" id="GO:0005829">
    <property type="term" value="C:cytosol"/>
    <property type="evidence" value="ECO:0007669"/>
    <property type="project" value="TreeGrafter"/>
</dbReference>
<dbReference type="OrthoDB" id="206724at2759"/>
<gene>
    <name evidence="2" type="ORF">TRFO_09299</name>
</gene>
<dbReference type="Pfam" id="PF02141">
    <property type="entry name" value="DENN"/>
    <property type="match status" value="1"/>
</dbReference>
<dbReference type="GO" id="GO:1901981">
    <property type="term" value="F:phosphatidylinositol phosphate binding"/>
    <property type="evidence" value="ECO:0007669"/>
    <property type="project" value="TreeGrafter"/>
</dbReference>
<dbReference type="EMBL" id="MLAK01001104">
    <property type="protein sequence ID" value="OHS97606.1"/>
    <property type="molecule type" value="Genomic_DNA"/>
</dbReference>
<protein>
    <recommendedName>
        <fullName evidence="1">UDENN domain-containing protein</fullName>
    </recommendedName>
</protein>
<accession>A0A1J4JEI7</accession>
<dbReference type="VEuPathDB" id="TrichDB:TRFO_09299"/>
<dbReference type="Proteomes" id="UP000179807">
    <property type="component" value="Unassembled WGS sequence"/>
</dbReference>
<evidence type="ECO:0000259" key="1">
    <source>
        <dbReference type="PROSITE" id="PS50211"/>
    </source>
</evidence>
<dbReference type="InterPro" id="IPR001194">
    <property type="entry name" value="cDENN_dom"/>
</dbReference>
<dbReference type="GO" id="GO:0005085">
    <property type="term" value="F:guanyl-nucleotide exchange factor activity"/>
    <property type="evidence" value="ECO:0007669"/>
    <property type="project" value="InterPro"/>
</dbReference>
<feature type="domain" description="UDENN" evidence="1">
    <location>
        <begin position="31"/>
        <end position="444"/>
    </location>
</feature>
<dbReference type="SMART" id="SM00799">
    <property type="entry name" value="DENN"/>
    <property type="match status" value="1"/>
</dbReference>
<dbReference type="GeneID" id="94829493"/>
<dbReference type="InterPro" id="IPR040032">
    <property type="entry name" value="DENND1A/B/C"/>
</dbReference>
<dbReference type="Gene3D" id="3.40.50.11500">
    <property type="match status" value="1"/>
</dbReference>
<dbReference type="RefSeq" id="XP_068350743.1">
    <property type="nucleotide sequence ID" value="XM_068494789.1"/>
</dbReference>
<dbReference type="PROSITE" id="PS50211">
    <property type="entry name" value="DENN"/>
    <property type="match status" value="1"/>
</dbReference>
<dbReference type="GO" id="GO:0006897">
    <property type="term" value="P:endocytosis"/>
    <property type="evidence" value="ECO:0007669"/>
    <property type="project" value="TreeGrafter"/>
</dbReference>
<name>A0A1J4JEI7_9EUKA</name>
<evidence type="ECO:0000313" key="3">
    <source>
        <dbReference type="Proteomes" id="UP000179807"/>
    </source>
</evidence>
<organism evidence="2 3">
    <name type="scientific">Tritrichomonas foetus</name>
    <dbReference type="NCBI Taxonomy" id="1144522"/>
    <lineage>
        <taxon>Eukaryota</taxon>
        <taxon>Metamonada</taxon>
        <taxon>Parabasalia</taxon>
        <taxon>Tritrichomonadida</taxon>
        <taxon>Tritrichomonadidae</taxon>
        <taxon>Tritrichomonas</taxon>
    </lineage>
</organism>
<sequence>MFENDFEKTFNLIRIDISRMIRFCRNTQNPFILLFIKIEQRQNPPSVTQTTLFSSDTSAKDPDLAKFCFPQEKFTPNSDKQDIKFIFYLKSNDVYPIYCYVNQINGIDNPNLPPSERENGRTAYCLLSPFYNPDKLFYFISKYLSDGPKNGLDFLRRNIRPIINTQIMMEVEHETIANNVEEILSLLEPYFIGLLIVYLVLDFRIIITSSDFELISKLTFSLISTIHPLPWPGVFISVLPESTVDTILAPFPYIIGMHNSLANQAQSPDVESHILINAESKIMTVYPEPYKFPNKVVKAIDSFRKKVVDSGCDKFLFSQFVHELILDVISVGLGAPPNKPQKMYKQWNKMKGNPKLDPFPMTVCSSQLVLQLMREVEIGSDSEIYNAYWNPKEVITPVLEIRPINRVNSGQENDALNEISRIASIFASRYNGDIDEYIKNRRAPSTISTPKIEDPEQLSFKSKLALYSGSSSRTMSTEIIPRDTKPVSPVQQIPATITRPRQQTVHVPRKKIKTLMPFNKPKK</sequence>
<dbReference type="InterPro" id="IPR043153">
    <property type="entry name" value="DENN_C"/>
</dbReference>
<keyword evidence="3" id="KW-1185">Reference proteome</keyword>